<feature type="region of interest" description="Disordered" evidence="15">
    <location>
        <begin position="1"/>
        <end position="91"/>
    </location>
</feature>
<evidence type="ECO:0000313" key="17">
    <source>
        <dbReference type="EMBL" id="KAA8901958.1"/>
    </source>
</evidence>
<proteinExistence type="inferred from homology"/>
<dbReference type="InterPro" id="IPR007695">
    <property type="entry name" value="DNA_mismatch_repair_MutS-lik_N"/>
</dbReference>
<evidence type="ECO:0000256" key="14">
    <source>
        <dbReference type="SAM" id="Coils"/>
    </source>
</evidence>
<dbReference type="InterPro" id="IPR036187">
    <property type="entry name" value="DNA_mismatch_repair_MutS_sf"/>
</dbReference>
<keyword evidence="5" id="KW-0547">Nucleotide-binding</keyword>
<evidence type="ECO:0000259" key="16">
    <source>
        <dbReference type="PROSITE" id="PS00486"/>
    </source>
</evidence>
<evidence type="ECO:0000256" key="7">
    <source>
        <dbReference type="ARBA" id="ARBA00022840"/>
    </source>
</evidence>
<comment type="similarity">
    <text evidence="2">Belongs to the DNA mismatch repair MutS family. MSH3 subfamily.</text>
</comment>
<evidence type="ECO:0000256" key="2">
    <source>
        <dbReference type="ARBA" id="ARBA00007094"/>
    </source>
</evidence>
<comment type="subcellular location">
    <subcellularLocation>
        <location evidence="1">Nucleus</location>
    </subcellularLocation>
</comment>
<dbReference type="Gene3D" id="3.30.420.110">
    <property type="entry name" value="MutS, connector domain"/>
    <property type="match status" value="1"/>
</dbReference>
<evidence type="ECO:0000256" key="12">
    <source>
        <dbReference type="ARBA" id="ARBA00025902"/>
    </source>
</evidence>
<dbReference type="SMART" id="SM00534">
    <property type="entry name" value="MUTSac"/>
    <property type="match status" value="1"/>
</dbReference>
<dbReference type="GO" id="GO:0005634">
    <property type="term" value="C:nucleus"/>
    <property type="evidence" value="ECO:0007669"/>
    <property type="project" value="UniProtKB-SubCell"/>
</dbReference>
<organism evidence="17 18">
    <name type="scientific">Diutina rugosa</name>
    <name type="common">Yeast</name>
    <name type="synonym">Candida rugosa</name>
    <dbReference type="NCBI Taxonomy" id="5481"/>
    <lineage>
        <taxon>Eukaryota</taxon>
        <taxon>Fungi</taxon>
        <taxon>Dikarya</taxon>
        <taxon>Ascomycota</taxon>
        <taxon>Saccharomycotina</taxon>
        <taxon>Pichiomycetes</taxon>
        <taxon>Debaryomycetaceae</taxon>
        <taxon>Diutina</taxon>
    </lineage>
</organism>
<feature type="compositionally biased region" description="Basic and acidic residues" evidence="15">
    <location>
        <begin position="14"/>
        <end position="24"/>
    </location>
</feature>
<dbReference type="Proteomes" id="UP000449547">
    <property type="component" value="Unassembled WGS sequence"/>
</dbReference>
<evidence type="ECO:0000256" key="4">
    <source>
        <dbReference type="ARBA" id="ARBA00022151"/>
    </source>
</evidence>
<keyword evidence="18" id="KW-1185">Reference proteome</keyword>
<keyword evidence="9" id="KW-0234">DNA repair</keyword>
<feature type="coiled-coil region" evidence="14">
    <location>
        <begin position="558"/>
        <end position="585"/>
    </location>
</feature>
<accession>A0A642UPK5</accession>
<keyword evidence="7" id="KW-0067">ATP-binding</keyword>
<sequence>MTGRRKQLAISDFFKAKDKPDGNKAKTTTPEPAKGPNPLAQFSSSRSRETSTETTPPSKRPKISSGGDGSDSKLSRVGKKSNIATKITRKSSGKLTPLEQQVLELKRDHPDKMMVIQVGYKYKLFGEDARAAAKALDIMFITRDDKEGQFSYCSFPDVRLHINLKRLLVHGHKVGVVKQMESAIVNEVEKTGSEVMQRQLTGVYTQGTYLGDESEEMKTHEEHGAYIAAVYAHDGQVSFVAAHPRTGDVVHDSFVADRIEFDTRFRFLNPSETIILGDEPNVDHWLRIANPQTQIMRESPMTGDDAAQVLKTYFEQQERSESFTAYQQLSPELQQCVVALKNYLEEFKLASMLTVADNLRSFQDRSRYMVLSDATCRALDVFESTDGATKYTLFWQLNQTRTRFGQRMLYQWLKQPLIDREEIAQRHQAIEDLGKGVQAVNVLVESLSSTIGRVDLEELLMKVHYGRIKRKDVFTLLDKLNHVMETTVKFDRQINELTGTVSSTSLLRCIHTLQKIAATQCTQRLIAKIRVQFKEFKEPERQATEFFNTDIDAFGGAIDAEREKISEIEDQIEDELKRVRQVLNRPQLSWLTNNKEPYLVEVRNGKDVDRLPGDFERVNGTKTVSRFRTSETNRLYKLLQYHQERLVMVCDQTYQLFLKQIDEEYGQLAEAVSALAELDCLVALREASSRFGDVCRPQMVDEQVIEVESGVHPVLSAISEPVANNTELNVDKDRVFIITGPNMGGKSSYVKQVALFAIMAQVGCWLPAKSAKMGVFDRVFLRMGASDDILRGQSTFMTEMQECAQIIDEMTPKSLIILDEIGRGTGTTDGVALASSILQYLVEDSLKPLVLFITHYPSLHTLDHFSGVKNYHMGYQQIHDTNNDDEIPEVIFLYTLEPGVANSSYGLNVAKIAGIPDDVIRQAHDRSAALQARVESARTEKLTQLMAWATS</sequence>
<keyword evidence="14" id="KW-0175">Coiled coil</keyword>
<dbReference type="GO" id="GO:0140664">
    <property type="term" value="F:ATP-dependent DNA damage sensor activity"/>
    <property type="evidence" value="ECO:0007669"/>
    <property type="project" value="InterPro"/>
</dbReference>
<dbReference type="InterPro" id="IPR036678">
    <property type="entry name" value="MutS_con_dom_sf"/>
</dbReference>
<dbReference type="GO" id="GO:0006298">
    <property type="term" value="P:mismatch repair"/>
    <property type="evidence" value="ECO:0007669"/>
    <property type="project" value="InterPro"/>
</dbReference>
<keyword evidence="6" id="KW-0227">DNA damage</keyword>
<dbReference type="PROSITE" id="PS00486">
    <property type="entry name" value="DNA_MISMATCH_REPAIR_2"/>
    <property type="match status" value="1"/>
</dbReference>
<dbReference type="NCBIfam" id="NF003810">
    <property type="entry name" value="PRK05399.1"/>
    <property type="match status" value="1"/>
</dbReference>
<comment type="function">
    <text evidence="11">Component of the post-replicative DNA mismatch repair system (MMR). Heterodimerizes with MSH2 to form MutS beta, which binds to DNA mismatches thereby initiating DNA repair. MSH3 provides substrate-binding and substrate specificity to the complex. When bound, the MutS beta heterodimer bends the DNA helix and shields approximately 20 base pairs. Acts mainly to repair insertion-deletion loops (IDLs) from 2 to 13 nucleotides in size, but can also repair base-base and single insertion-deletion mismatches that occur during replication. After mismatch binding, forms a ternary complex with the MutL alpha heterodimer, which is thought to be responsible for directing the downstream MMR events, including strand discrimination, excision, and resynthesis. ATP binding and hydrolysis play a pivotal role in mismatch repair functions.</text>
</comment>
<evidence type="ECO:0000256" key="8">
    <source>
        <dbReference type="ARBA" id="ARBA00023125"/>
    </source>
</evidence>
<comment type="caution">
    <text evidence="17">The sequence shown here is derived from an EMBL/GenBank/DDBJ whole genome shotgun (WGS) entry which is preliminary data.</text>
</comment>
<evidence type="ECO:0000256" key="3">
    <source>
        <dbReference type="ARBA" id="ARBA00019000"/>
    </source>
</evidence>
<dbReference type="AlphaFoldDB" id="A0A642UPK5"/>
<dbReference type="EMBL" id="SWFT01000096">
    <property type="protein sequence ID" value="KAA8901958.1"/>
    <property type="molecule type" value="Genomic_DNA"/>
</dbReference>
<dbReference type="InterPro" id="IPR007861">
    <property type="entry name" value="DNA_mismatch_repair_MutS_clamp"/>
</dbReference>
<evidence type="ECO:0000256" key="6">
    <source>
        <dbReference type="ARBA" id="ARBA00022763"/>
    </source>
</evidence>
<keyword evidence="8" id="KW-0238">DNA-binding</keyword>
<dbReference type="InterPro" id="IPR045076">
    <property type="entry name" value="MutS"/>
</dbReference>
<dbReference type="GeneID" id="54781660"/>
<dbReference type="PANTHER" id="PTHR11361:SF122">
    <property type="entry name" value="DNA MISMATCH REPAIR PROTEIN MSH3"/>
    <property type="match status" value="1"/>
</dbReference>
<dbReference type="GO" id="GO:0006312">
    <property type="term" value="P:mitotic recombination"/>
    <property type="evidence" value="ECO:0007669"/>
    <property type="project" value="TreeGrafter"/>
</dbReference>
<evidence type="ECO:0000313" key="18">
    <source>
        <dbReference type="Proteomes" id="UP000449547"/>
    </source>
</evidence>
<dbReference type="SUPFAM" id="SSF52540">
    <property type="entry name" value="P-loop containing nucleoside triphosphate hydrolases"/>
    <property type="match status" value="1"/>
</dbReference>
<dbReference type="Gene3D" id="1.10.1420.10">
    <property type="match status" value="2"/>
</dbReference>
<dbReference type="Gene3D" id="3.40.50.300">
    <property type="entry name" value="P-loop containing nucleotide triphosphate hydrolases"/>
    <property type="match status" value="1"/>
</dbReference>
<gene>
    <name evidence="17" type="ORF">DIURU_003009</name>
</gene>
<dbReference type="SMART" id="SM00533">
    <property type="entry name" value="MUTSd"/>
    <property type="match status" value="1"/>
</dbReference>
<dbReference type="InterPro" id="IPR007696">
    <property type="entry name" value="DNA_mismatch_repair_MutS_core"/>
</dbReference>
<dbReference type="InterPro" id="IPR027417">
    <property type="entry name" value="P-loop_NTPase"/>
</dbReference>
<dbReference type="SUPFAM" id="SSF55271">
    <property type="entry name" value="DNA repair protein MutS, domain I"/>
    <property type="match status" value="1"/>
</dbReference>
<reference evidence="17 18" key="1">
    <citation type="submission" date="2019-07" db="EMBL/GenBank/DDBJ databases">
        <title>Genome assembly of two rare yeast pathogens: Diutina rugosa and Trichomonascus ciferrii.</title>
        <authorList>
            <person name="Mixao V."/>
            <person name="Saus E."/>
            <person name="Hansen A."/>
            <person name="Lass-Flor C."/>
            <person name="Gabaldon T."/>
        </authorList>
    </citation>
    <scope>NUCLEOTIDE SEQUENCE [LARGE SCALE GENOMIC DNA]</scope>
    <source>
        <strain evidence="17 18">CBS 613</strain>
    </source>
</reference>
<evidence type="ECO:0000256" key="9">
    <source>
        <dbReference type="ARBA" id="ARBA00023204"/>
    </source>
</evidence>
<dbReference type="RefSeq" id="XP_034012145.1">
    <property type="nucleotide sequence ID" value="XM_034155724.1"/>
</dbReference>
<evidence type="ECO:0000256" key="5">
    <source>
        <dbReference type="ARBA" id="ARBA00022741"/>
    </source>
</evidence>
<evidence type="ECO:0000256" key="15">
    <source>
        <dbReference type="SAM" id="MobiDB-lite"/>
    </source>
</evidence>
<protein>
    <recommendedName>
        <fullName evidence="3">DNA mismatch repair protein MSH3</fullName>
    </recommendedName>
    <alternativeName>
        <fullName evidence="4">DNA mismatch repair protein msh3</fullName>
    </alternativeName>
    <alternativeName>
        <fullName evidence="13">MutS protein homolog 3</fullName>
    </alternativeName>
</protein>
<dbReference type="PANTHER" id="PTHR11361">
    <property type="entry name" value="DNA MISMATCH REPAIR PROTEIN MUTS FAMILY MEMBER"/>
    <property type="match status" value="1"/>
</dbReference>
<dbReference type="OMA" id="INMHAAR"/>
<dbReference type="GO" id="GO:0005524">
    <property type="term" value="F:ATP binding"/>
    <property type="evidence" value="ECO:0007669"/>
    <property type="project" value="UniProtKB-KW"/>
</dbReference>
<dbReference type="InterPro" id="IPR017261">
    <property type="entry name" value="DNA_mismatch_repair_MutS/MSH"/>
</dbReference>
<evidence type="ECO:0000256" key="10">
    <source>
        <dbReference type="ARBA" id="ARBA00023242"/>
    </source>
</evidence>
<comment type="subunit">
    <text evidence="12">Heterodimer consisting of MSH2-MSH3 (MutS beta). Forms a ternary complex with MutL alpha (MLH1-PMS1).</text>
</comment>
<dbReference type="GO" id="GO:0030983">
    <property type="term" value="F:mismatched DNA binding"/>
    <property type="evidence" value="ECO:0007669"/>
    <property type="project" value="InterPro"/>
</dbReference>
<dbReference type="SUPFAM" id="SSF48334">
    <property type="entry name" value="DNA repair protein MutS, domain III"/>
    <property type="match status" value="1"/>
</dbReference>
<dbReference type="Gene3D" id="3.40.1170.10">
    <property type="entry name" value="DNA repair protein MutS, domain I"/>
    <property type="match status" value="1"/>
</dbReference>
<dbReference type="Pfam" id="PF01624">
    <property type="entry name" value="MutS_I"/>
    <property type="match status" value="1"/>
</dbReference>
<keyword evidence="10" id="KW-0539">Nucleus</keyword>
<dbReference type="Pfam" id="PF05192">
    <property type="entry name" value="MutS_III"/>
    <property type="match status" value="1"/>
</dbReference>
<dbReference type="OrthoDB" id="121051at2759"/>
<evidence type="ECO:0000256" key="1">
    <source>
        <dbReference type="ARBA" id="ARBA00004123"/>
    </source>
</evidence>
<feature type="domain" description="DNA mismatch repair proteins mutS family" evidence="16">
    <location>
        <begin position="814"/>
        <end position="830"/>
    </location>
</feature>
<dbReference type="InterPro" id="IPR016151">
    <property type="entry name" value="DNA_mismatch_repair_MutS_N"/>
</dbReference>
<dbReference type="VEuPathDB" id="FungiDB:DIURU_003009"/>
<dbReference type="InterPro" id="IPR000432">
    <property type="entry name" value="DNA_mismatch_repair_MutS_C"/>
</dbReference>
<evidence type="ECO:0000256" key="13">
    <source>
        <dbReference type="ARBA" id="ARBA00029792"/>
    </source>
</evidence>
<dbReference type="Pfam" id="PF00488">
    <property type="entry name" value="MutS_V"/>
    <property type="match status" value="1"/>
</dbReference>
<evidence type="ECO:0000256" key="11">
    <source>
        <dbReference type="ARBA" id="ARBA00025373"/>
    </source>
</evidence>
<dbReference type="Pfam" id="PF05190">
    <property type="entry name" value="MutS_IV"/>
    <property type="match status" value="1"/>
</dbReference>
<dbReference type="PIRSF" id="PIRSF037677">
    <property type="entry name" value="DNA_mis_repair_Msh6"/>
    <property type="match status" value="1"/>
</dbReference>
<name>A0A642UPK5_DIURU</name>